<evidence type="ECO:0000256" key="7">
    <source>
        <dbReference type="SAM" id="Phobius"/>
    </source>
</evidence>
<evidence type="ECO:0000313" key="8">
    <source>
        <dbReference type="EMBL" id="BCU70910.1"/>
    </source>
</evidence>
<keyword evidence="4 7" id="KW-0812">Transmembrane</keyword>
<dbReference type="AlphaFoldDB" id="A0A8D5U8D8"/>
<keyword evidence="6 7" id="KW-0472">Membrane</keyword>
<comment type="subcellular location">
    <subcellularLocation>
        <location evidence="1">Cell membrane</location>
        <topology evidence="1">Multi-pass membrane protein</topology>
    </subcellularLocation>
</comment>
<keyword evidence="5 7" id="KW-1133">Transmembrane helix</keyword>
<keyword evidence="9" id="KW-1185">Reference proteome</keyword>
<dbReference type="Proteomes" id="UP000825123">
    <property type="component" value="Chromosome"/>
</dbReference>
<dbReference type="PANTHER" id="PTHR34856:SF2">
    <property type="entry name" value="PROTEIN NRFD"/>
    <property type="match status" value="1"/>
</dbReference>
<dbReference type="InterPro" id="IPR052049">
    <property type="entry name" value="Electron_transfer_protein"/>
</dbReference>
<evidence type="ECO:0000256" key="5">
    <source>
        <dbReference type="ARBA" id="ARBA00022989"/>
    </source>
</evidence>
<feature type="transmembrane region" description="Helical" evidence="7">
    <location>
        <begin position="104"/>
        <end position="128"/>
    </location>
</feature>
<dbReference type="GO" id="GO:0005886">
    <property type="term" value="C:plasma membrane"/>
    <property type="evidence" value="ECO:0007669"/>
    <property type="project" value="UniProtKB-SubCell"/>
</dbReference>
<dbReference type="GeneID" id="66163938"/>
<evidence type="ECO:0000256" key="4">
    <source>
        <dbReference type="ARBA" id="ARBA00022692"/>
    </source>
</evidence>
<feature type="transmembrane region" description="Helical" evidence="7">
    <location>
        <begin position="33"/>
        <end position="53"/>
    </location>
</feature>
<dbReference type="InterPro" id="IPR005614">
    <property type="entry name" value="NrfD-like"/>
</dbReference>
<organism evidence="8 9">
    <name type="scientific">Stygiolobus caldivivus</name>
    <dbReference type="NCBI Taxonomy" id="2824673"/>
    <lineage>
        <taxon>Archaea</taxon>
        <taxon>Thermoproteota</taxon>
        <taxon>Thermoprotei</taxon>
        <taxon>Sulfolobales</taxon>
        <taxon>Sulfolobaceae</taxon>
        <taxon>Stygiolobus</taxon>
    </lineage>
</organism>
<feature type="transmembrane region" description="Helical" evidence="7">
    <location>
        <begin position="133"/>
        <end position="154"/>
    </location>
</feature>
<sequence>MGLFTAPTPQPYGVQSPIIQINQYPVWGEEVALALYFTEVAGMLMAILGVLEYTGKYPSMAKKGGPVAFVSTILAFAFFAYDLGRPLAGVSAPLEALANFYNSWMARGIIFVSGLLLFSLLYTISVLFSVKKVWLRVTFATLGMLFGLFSTVYSGFELAATTGIPFWNNAGLPVLFLAGGVFVGAGIGYVLAFFTKGDEGVMARRLMAKLLAFSGIAELVSWFLFLATVNYINVFDEVAYDYLLSQATFYADLILSGLAVLISGVGYLFSGPYLAVLFNPSLKGQKALGGETKPADLPSALKYAILVAAIFAIVAAFLTRADILFAGQYAYQTAPQTPFQIVSNQPIPIGSFGWRG</sequence>
<evidence type="ECO:0000256" key="2">
    <source>
        <dbReference type="ARBA" id="ARBA00008929"/>
    </source>
</evidence>
<name>A0A8D5U8D8_9CREN</name>
<evidence type="ECO:0000256" key="3">
    <source>
        <dbReference type="ARBA" id="ARBA00022475"/>
    </source>
</evidence>
<dbReference type="Gene3D" id="1.20.1630.10">
    <property type="entry name" value="Formate dehydrogenase/DMSO reductase domain"/>
    <property type="match status" value="1"/>
</dbReference>
<feature type="transmembrane region" description="Helical" evidence="7">
    <location>
        <begin position="253"/>
        <end position="279"/>
    </location>
</feature>
<accession>A0A8D5U8D8</accession>
<reference evidence="8 9" key="1">
    <citation type="submission" date="2021-04" db="EMBL/GenBank/DDBJ databases">
        <title>Complete genome sequence of Stygiolobus sp. KN-1.</title>
        <authorList>
            <person name="Nakamura K."/>
            <person name="Sakai H."/>
            <person name="Kurosawa N."/>
        </authorList>
    </citation>
    <scope>NUCLEOTIDE SEQUENCE [LARGE SCALE GENOMIC DNA]</scope>
    <source>
        <strain evidence="8 9">KN-1</strain>
    </source>
</reference>
<comment type="similarity">
    <text evidence="2">Belongs to the NrfD family.</text>
</comment>
<gene>
    <name evidence="8" type="ORF">KN1_22070</name>
</gene>
<proteinExistence type="inferred from homology"/>
<evidence type="ECO:0000256" key="1">
    <source>
        <dbReference type="ARBA" id="ARBA00004651"/>
    </source>
</evidence>
<evidence type="ECO:0000256" key="6">
    <source>
        <dbReference type="ARBA" id="ARBA00023136"/>
    </source>
</evidence>
<dbReference type="RefSeq" id="WP_221287586.1">
    <property type="nucleotide sequence ID" value="NZ_AP024597.1"/>
</dbReference>
<dbReference type="EMBL" id="AP024597">
    <property type="protein sequence ID" value="BCU70910.1"/>
    <property type="molecule type" value="Genomic_DNA"/>
</dbReference>
<evidence type="ECO:0000313" key="9">
    <source>
        <dbReference type="Proteomes" id="UP000825123"/>
    </source>
</evidence>
<protein>
    <recommendedName>
        <fullName evidence="10">Nitrite reductase</fullName>
    </recommendedName>
</protein>
<dbReference type="PANTHER" id="PTHR34856">
    <property type="entry name" value="PROTEIN NRFD"/>
    <property type="match status" value="1"/>
</dbReference>
<feature type="transmembrane region" description="Helical" evidence="7">
    <location>
        <begin position="174"/>
        <end position="194"/>
    </location>
</feature>
<keyword evidence="3" id="KW-1003">Cell membrane</keyword>
<dbReference type="Pfam" id="PF03916">
    <property type="entry name" value="NrfD"/>
    <property type="match status" value="1"/>
</dbReference>
<feature type="transmembrane region" description="Helical" evidence="7">
    <location>
        <begin position="300"/>
        <end position="319"/>
    </location>
</feature>
<feature type="transmembrane region" description="Helical" evidence="7">
    <location>
        <begin position="65"/>
        <end position="84"/>
    </location>
</feature>
<evidence type="ECO:0008006" key="10">
    <source>
        <dbReference type="Google" id="ProtNLM"/>
    </source>
</evidence>
<dbReference type="KEGG" id="csty:KN1_22070"/>
<feature type="transmembrane region" description="Helical" evidence="7">
    <location>
        <begin position="206"/>
        <end position="233"/>
    </location>
</feature>